<feature type="transmembrane region" description="Helical" evidence="1">
    <location>
        <begin position="78"/>
        <end position="102"/>
    </location>
</feature>
<dbReference type="InterPro" id="IPR009793">
    <property type="entry name" value="DUF1361"/>
</dbReference>
<feature type="transmembrane region" description="Helical" evidence="1">
    <location>
        <begin position="163"/>
        <end position="182"/>
    </location>
</feature>
<dbReference type="RefSeq" id="WP_135850579.1">
    <property type="nucleotide sequence ID" value="NZ_RHPJ01000004.1"/>
</dbReference>
<dbReference type="Pfam" id="PF07099">
    <property type="entry name" value="DUF1361"/>
    <property type="match status" value="1"/>
</dbReference>
<keyword evidence="3" id="KW-1185">Reference proteome</keyword>
<keyword evidence="1" id="KW-0812">Transmembrane</keyword>
<protein>
    <submittedName>
        <fullName evidence="2">Putative ribonuclease II</fullName>
    </submittedName>
</protein>
<organism evidence="2 3">
    <name type="scientific">Serinibacter arcticus</name>
    <dbReference type="NCBI Taxonomy" id="1655435"/>
    <lineage>
        <taxon>Bacteria</taxon>
        <taxon>Bacillati</taxon>
        <taxon>Actinomycetota</taxon>
        <taxon>Actinomycetes</taxon>
        <taxon>Micrococcales</taxon>
        <taxon>Beutenbergiaceae</taxon>
        <taxon>Serinibacter</taxon>
    </lineage>
</organism>
<evidence type="ECO:0000313" key="3">
    <source>
        <dbReference type="Proteomes" id="UP000297318"/>
    </source>
</evidence>
<comment type="caution">
    <text evidence="2">The sequence shown here is derived from an EMBL/GenBank/DDBJ whole genome shotgun (WGS) entry which is preliminary data.</text>
</comment>
<proteinExistence type="predicted"/>
<feature type="transmembrane region" description="Helical" evidence="1">
    <location>
        <begin position="122"/>
        <end position="143"/>
    </location>
</feature>
<dbReference type="Proteomes" id="UP000297318">
    <property type="component" value="Unassembled WGS sequence"/>
</dbReference>
<reference evidence="2 3" key="1">
    <citation type="submission" date="2018-11" db="EMBL/GenBank/DDBJ databases">
        <title>Complete genome sequencing of the Actinobacteria Serinibacter sp. K3-2.</title>
        <authorList>
            <person name="Rakitin A.L."/>
            <person name="Beletsky A.V."/>
            <person name="Mardanov A.V."/>
            <person name="Ravin N.V."/>
            <person name="Gromova A.S."/>
            <person name="Filippova S.N."/>
            <person name="Gal'Chenko V.F."/>
        </authorList>
    </citation>
    <scope>NUCLEOTIDE SEQUENCE [LARGE SCALE GENOMIC DNA]</scope>
    <source>
        <strain evidence="2 3">K3-2</strain>
    </source>
</reference>
<feature type="transmembrane region" description="Helical" evidence="1">
    <location>
        <begin position="216"/>
        <end position="238"/>
    </location>
</feature>
<feature type="transmembrane region" description="Helical" evidence="1">
    <location>
        <begin position="43"/>
        <end position="66"/>
    </location>
</feature>
<evidence type="ECO:0000256" key="1">
    <source>
        <dbReference type="SAM" id="Phobius"/>
    </source>
</evidence>
<dbReference type="EMBL" id="RHPJ01000004">
    <property type="protein sequence ID" value="TGO03965.1"/>
    <property type="molecule type" value="Genomic_DNA"/>
</dbReference>
<dbReference type="AlphaFoldDB" id="A0A4Z1DWH9"/>
<dbReference type="OrthoDB" id="4540541at2"/>
<keyword evidence="1" id="KW-1133">Transmembrane helix</keyword>
<keyword evidence="1" id="KW-0472">Membrane</keyword>
<evidence type="ECO:0000313" key="2">
    <source>
        <dbReference type="EMBL" id="TGO03965.1"/>
    </source>
</evidence>
<accession>A0A4Z1DWH9</accession>
<name>A0A4Z1DWH9_9MICO</name>
<gene>
    <name evidence="2" type="ORF">SERN_2556</name>
</gene>
<feature type="transmembrane region" description="Helical" evidence="1">
    <location>
        <begin position="6"/>
        <end position="31"/>
    </location>
</feature>
<sequence length="254" mass="27669">MIFATGQAVVVGALCVLGVNLYAGLLIVLRAKRFRTPLYKPMLLNIVLSNVPIALAIIGFVVVLLAQIPVNDDPGLAWVGPTAFVLATIVFVAFFPNAAYLITELNFSHRKEGDGVPMWFDIVMTLTLTMSGILNAIVSLSLVQTFLMFGFDLRGGLPTSPPAWTWAVAAGILLLACVGVWMGRMIRLNSWDIVLPWRLLAKLGRHLRQPGKVGELVGFTLTHFVLLALLYTAVYAPISMLVLSEIRLISTGPR</sequence>